<dbReference type="Gene3D" id="6.10.140.140">
    <property type="match status" value="1"/>
</dbReference>
<feature type="domain" description="KRAB" evidence="1">
    <location>
        <begin position="1"/>
        <end position="52"/>
    </location>
</feature>
<dbReference type="SMART" id="SM00349">
    <property type="entry name" value="KRAB"/>
    <property type="match status" value="1"/>
</dbReference>
<dbReference type="Ensembl" id="ENSBGRT00000027107.1">
    <property type="protein sequence ID" value="ENSBGRP00000023507.1"/>
    <property type="gene ID" value="ENSBGRG00000014724.1"/>
</dbReference>
<name>A0A8B9XSC5_BOSMU</name>
<reference evidence="2" key="3">
    <citation type="submission" date="2025-09" db="UniProtKB">
        <authorList>
            <consortium name="Ensembl"/>
        </authorList>
    </citation>
    <scope>IDENTIFICATION</scope>
</reference>
<proteinExistence type="predicted"/>
<sequence>LGQRELYREVMLENYGLASLGLLVSKPDLVIFLEQRKHRWDVRRMETAATYPGRCEWMESMTQVRGPRIYEEVILCLVIWEDLLQWIRFWKSLGLFLLLS</sequence>
<dbReference type="PROSITE" id="PS50805">
    <property type="entry name" value="KRAB"/>
    <property type="match status" value="1"/>
</dbReference>
<protein>
    <recommendedName>
        <fullName evidence="1">KRAB domain-containing protein</fullName>
    </recommendedName>
</protein>
<reference evidence="2" key="2">
    <citation type="submission" date="2025-08" db="UniProtKB">
        <authorList>
            <consortium name="Ensembl"/>
        </authorList>
    </citation>
    <scope>IDENTIFICATION</scope>
</reference>
<dbReference type="InterPro" id="IPR036051">
    <property type="entry name" value="KRAB_dom_sf"/>
</dbReference>
<reference evidence="2" key="1">
    <citation type="submission" date="2019-05" db="EMBL/GenBank/DDBJ databases">
        <authorList>
            <person name="Zhang S."/>
            <person name="Liu J."/>
        </authorList>
    </citation>
    <scope>NUCLEOTIDE SEQUENCE [LARGE SCALE GENOMIC DNA]</scope>
</reference>
<dbReference type="SUPFAM" id="SSF109640">
    <property type="entry name" value="KRAB domain (Kruppel-associated box)"/>
    <property type="match status" value="1"/>
</dbReference>
<dbReference type="GO" id="GO:0006355">
    <property type="term" value="P:regulation of DNA-templated transcription"/>
    <property type="evidence" value="ECO:0007669"/>
    <property type="project" value="InterPro"/>
</dbReference>
<accession>A0A8B9XSC5</accession>
<evidence type="ECO:0000313" key="2">
    <source>
        <dbReference type="Ensembl" id="ENSBGRP00000023507.1"/>
    </source>
</evidence>
<organism evidence="2 3">
    <name type="scientific">Bos mutus grunniens</name>
    <name type="common">Wild yak</name>
    <name type="synonym">Bos grunniens</name>
    <dbReference type="NCBI Taxonomy" id="30521"/>
    <lineage>
        <taxon>Eukaryota</taxon>
        <taxon>Metazoa</taxon>
        <taxon>Chordata</taxon>
        <taxon>Craniata</taxon>
        <taxon>Vertebrata</taxon>
        <taxon>Euteleostomi</taxon>
        <taxon>Mammalia</taxon>
        <taxon>Eutheria</taxon>
        <taxon>Laurasiatheria</taxon>
        <taxon>Artiodactyla</taxon>
        <taxon>Ruminantia</taxon>
        <taxon>Pecora</taxon>
        <taxon>Bovidae</taxon>
        <taxon>Bovinae</taxon>
        <taxon>Bos</taxon>
    </lineage>
</organism>
<dbReference type="InterPro" id="IPR001909">
    <property type="entry name" value="KRAB"/>
</dbReference>
<dbReference type="Proteomes" id="UP000694520">
    <property type="component" value="Chromosome 20"/>
</dbReference>
<dbReference type="Pfam" id="PF01352">
    <property type="entry name" value="KRAB"/>
    <property type="match status" value="1"/>
</dbReference>
<evidence type="ECO:0000259" key="1">
    <source>
        <dbReference type="PROSITE" id="PS50805"/>
    </source>
</evidence>
<keyword evidence="3" id="KW-1185">Reference proteome</keyword>
<dbReference type="AlphaFoldDB" id="A0A8B9XSC5"/>
<dbReference type="GeneTree" id="ENSGT01130000278709"/>
<evidence type="ECO:0000313" key="3">
    <source>
        <dbReference type="Proteomes" id="UP000694520"/>
    </source>
</evidence>